<evidence type="ECO:0000313" key="3">
    <source>
        <dbReference type="Proteomes" id="UP001054837"/>
    </source>
</evidence>
<evidence type="ECO:0000313" key="2">
    <source>
        <dbReference type="EMBL" id="GIY45379.1"/>
    </source>
</evidence>
<keyword evidence="1" id="KW-0812">Transmembrane</keyword>
<protein>
    <submittedName>
        <fullName evidence="2">Uncharacterized protein</fullName>
    </submittedName>
</protein>
<proteinExistence type="predicted"/>
<keyword evidence="1" id="KW-0472">Membrane</keyword>
<name>A0AAV4TGW3_9ARAC</name>
<organism evidence="2 3">
    <name type="scientific">Caerostris darwini</name>
    <dbReference type="NCBI Taxonomy" id="1538125"/>
    <lineage>
        <taxon>Eukaryota</taxon>
        <taxon>Metazoa</taxon>
        <taxon>Ecdysozoa</taxon>
        <taxon>Arthropoda</taxon>
        <taxon>Chelicerata</taxon>
        <taxon>Arachnida</taxon>
        <taxon>Araneae</taxon>
        <taxon>Araneomorphae</taxon>
        <taxon>Entelegynae</taxon>
        <taxon>Araneoidea</taxon>
        <taxon>Araneidae</taxon>
        <taxon>Caerostris</taxon>
    </lineage>
</organism>
<dbReference type="EMBL" id="BPLQ01009615">
    <property type="protein sequence ID" value="GIY45379.1"/>
    <property type="molecule type" value="Genomic_DNA"/>
</dbReference>
<sequence length="146" mass="17121">MISLKWMIYGNRTSALIRFDVENRTRWSPRTDYISVVMVEHNHVTAIFKLASLMRPKAMRSREVIKARKACDLQMTAKRWEKSNFSLFHKSSPGSLSGYESFVVLRPLQITEPFANFLLLQKLWLMSFYLVDVVFLFQLICLLVLV</sequence>
<keyword evidence="1" id="KW-1133">Transmembrane helix</keyword>
<comment type="caution">
    <text evidence="2">The sequence shown here is derived from an EMBL/GenBank/DDBJ whole genome shotgun (WGS) entry which is preliminary data.</text>
</comment>
<dbReference type="Proteomes" id="UP001054837">
    <property type="component" value="Unassembled WGS sequence"/>
</dbReference>
<dbReference type="AlphaFoldDB" id="A0AAV4TGW3"/>
<reference evidence="2 3" key="1">
    <citation type="submission" date="2021-06" db="EMBL/GenBank/DDBJ databases">
        <title>Caerostris darwini draft genome.</title>
        <authorList>
            <person name="Kono N."/>
            <person name="Arakawa K."/>
        </authorList>
    </citation>
    <scope>NUCLEOTIDE SEQUENCE [LARGE SCALE GENOMIC DNA]</scope>
</reference>
<evidence type="ECO:0000256" key="1">
    <source>
        <dbReference type="SAM" id="Phobius"/>
    </source>
</evidence>
<accession>A0AAV4TGW3</accession>
<feature type="transmembrane region" description="Helical" evidence="1">
    <location>
        <begin position="123"/>
        <end position="145"/>
    </location>
</feature>
<gene>
    <name evidence="2" type="ORF">CDAR_482381</name>
</gene>
<keyword evidence="3" id="KW-1185">Reference proteome</keyword>